<dbReference type="SUPFAM" id="SSF51126">
    <property type="entry name" value="Pectin lyase-like"/>
    <property type="match status" value="1"/>
</dbReference>
<dbReference type="AlphaFoldDB" id="A0A9P1M468"/>
<dbReference type="Gene3D" id="2.160.20.20">
    <property type="match status" value="1"/>
</dbReference>
<evidence type="ECO:0000313" key="4">
    <source>
        <dbReference type="EMBL" id="CNE90625.1"/>
    </source>
</evidence>
<dbReference type="InterPro" id="IPR006315">
    <property type="entry name" value="OM_autotransptr_brl_dom"/>
</dbReference>
<dbReference type="Gene3D" id="2.40.128.130">
    <property type="entry name" value="Autotransporter beta-domain"/>
    <property type="match status" value="1"/>
</dbReference>
<protein>
    <submittedName>
        <fullName evidence="4">Pertactin family virulence factor/autotransporter</fullName>
    </submittedName>
</protein>
<feature type="coiled-coil region" evidence="1">
    <location>
        <begin position="302"/>
        <end position="350"/>
    </location>
</feature>
<dbReference type="SUPFAM" id="SSF103515">
    <property type="entry name" value="Autotransporter"/>
    <property type="match status" value="1"/>
</dbReference>
<dbReference type="PANTHER" id="PTHR35037:SF7">
    <property type="entry name" value="AUTOTRANSPORTER"/>
    <property type="match status" value="1"/>
</dbReference>
<dbReference type="InterPro" id="IPR011050">
    <property type="entry name" value="Pectin_lyase_fold/virulence"/>
</dbReference>
<feature type="coiled-coil region" evidence="1">
    <location>
        <begin position="50"/>
        <end position="132"/>
    </location>
</feature>
<organism evidence="4 5">
    <name type="scientific">Yersinia enterocolitica</name>
    <dbReference type="NCBI Taxonomy" id="630"/>
    <lineage>
        <taxon>Bacteria</taxon>
        <taxon>Pseudomonadati</taxon>
        <taxon>Pseudomonadota</taxon>
        <taxon>Gammaproteobacteria</taxon>
        <taxon>Enterobacterales</taxon>
        <taxon>Yersiniaceae</taxon>
        <taxon>Yersinia</taxon>
    </lineage>
</organism>
<name>A0A9P1M468_YEREN</name>
<evidence type="ECO:0000259" key="3">
    <source>
        <dbReference type="PROSITE" id="PS51208"/>
    </source>
</evidence>
<evidence type="ECO:0000256" key="1">
    <source>
        <dbReference type="SAM" id="Coils"/>
    </source>
</evidence>
<dbReference type="InterPro" id="IPR004899">
    <property type="entry name" value="Pertactin_central"/>
</dbReference>
<dbReference type="Pfam" id="PF03797">
    <property type="entry name" value="Autotransporter"/>
    <property type="match status" value="1"/>
</dbReference>
<evidence type="ECO:0000256" key="2">
    <source>
        <dbReference type="SAM" id="SignalP"/>
    </source>
</evidence>
<feature type="chain" id="PRO_5040222355" evidence="2">
    <location>
        <begin position="29"/>
        <end position="1154"/>
    </location>
</feature>
<dbReference type="RefSeq" id="WP_050129785.1">
    <property type="nucleotide sequence ID" value="NZ_CPZF01000001.1"/>
</dbReference>
<sequence length="1154" mass="122331">MLNSTTLNTRLLPLSILISSLVSGGAIAAGTEKSISDKLQDFKTSNVIDATQQQQLQERMKEKVQKQQLEEIAKAEVKRVEQKFKTAVEEAAHQNDLWTPIKVDLQVAEAGKKAANDARDEANKKKDTALTNAGLSLTATAQNEIDNNLYDKKDELNNKKQTVIDNDKHLKDTTDQLIAKGDERTNIDVELEKIAIDLSSNESMWNSQSFIAKDPKDYTADEEAIAKVHRDKRSELEDKQTEQNKNKKDVLKETKRIALKIESIHKAITEDKSKLEQARDDFTIATQAKEAFDFALITEKNAKDAQTTLDTAEINNATAKQQFDTAEQAKSEAEKKVKDQMLALQDAKEAVVQLNRVNPTLNAPVIDQTLDKTITQTIAGSSLAVLTHVAGGTQNVQKDGKIISSMVREGGTVNLAAGAAAFSTTITDGTLNNQGGTDTDSVVQAGGQLSLTGRAVSHNALVTKGGSVTVSDDSIVNDMTSRGNITADSKATLTNTIIADGSLTLADSAVAHSTLLRKGMFIVQAGAKAIATEINGGTFTLQDGASAEDTLLQKGSFTLNKGATAINTKVNGGKFTLGNGAATDGTIINGGEFDVQTDAIASNTKLNSGTFTLSDGSAKDTTVNGGEFKVTDDAIADGITLKGGKFSLRSRMQAFKLVVESGDALIASSLQDVIIKGGTTTFDNNAIISGTINAESNSFIRVYDQATTQDADLKLAGKMEFIAANNSIPTQHAFKSMAMNGGTVDMSKSTVQLNTTSLAGTGTFNLGSTFINHTSAPLNVNGQADGQFMVAINDSGIAPNNLDVAKINSGNADFTLATGTVNLGNYQYKLQSDGKGGFKLVTDTNGRNAGGNAALTPSTAGVLALANTTPVIFNAELSSIHHRLDQQSTAANESGVWGTYLNDNYKVKGTAANFDQKLNGMTFGADKATKLDNGVLSIGGFTSYSSSNIKSDYQSSGKVDSFSIGMYSQYLVDDGYYVNAVLKANRFNQNVNISTQSSQATGSSKLNGLGLAVKAGKHINLDAFYVSPHIALSGFSSGKSQNTLSNGMTAENQRATAVTGTIGVNGGYRYVLNSGTEIKPYAIFSVDNDLMANNKVSVNNEIFDNSLKGTRANAGAGINVNLNSNLAISTEVKLSKGQNVETPMTINMGVAYNF</sequence>
<dbReference type="PANTHER" id="PTHR35037">
    <property type="entry name" value="C-TERMINAL REGION OF AIDA-LIKE PROTEIN"/>
    <property type="match status" value="1"/>
</dbReference>
<dbReference type="InterPro" id="IPR005546">
    <property type="entry name" value="Autotransporte_beta"/>
</dbReference>
<dbReference type="Pfam" id="PF03212">
    <property type="entry name" value="Pertactin"/>
    <property type="match status" value="1"/>
</dbReference>
<gene>
    <name evidence="4" type="primary">tibA_1</name>
    <name evidence="4" type="ORF">ERS137939_00172</name>
</gene>
<feature type="signal peptide" evidence="2">
    <location>
        <begin position="1"/>
        <end position="28"/>
    </location>
</feature>
<dbReference type="InterPro" id="IPR036709">
    <property type="entry name" value="Autotransporte_beta_dom_sf"/>
</dbReference>
<dbReference type="SMART" id="SM00869">
    <property type="entry name" value="Autotransporter"/>
    <property type="match status" value="1"/>
</dbReference>
<dbReference type="GO" id="GO:0019867">
    <property type="term" value="C:outer membrane"/>
    <property type="evidence" value="ECO:0007669"/>
    <property type="project" value="InterPro"/>
</dbReference>
<accession>A0A9P1M468</accession>
<dbReference type="PROSITE" id="PS51208">
    <property type="entry name" value="AUTOTRANSPORTER"/>
    <property type="match status" value="1"/>
</dbReference>
<evidence type="ECO:0000313" key="5">
    <source>
        <dbReference type="Proteomes" id="UP000041356"/>
    </source>
</evidence>
<dbReference type="EMBL" id="CPZF01000001">
    <property type="protein sequence ID" value="CNE90625.1"/>
    <property type="molecule type" value="Genomic_DNA"/>
</dbReference>
<dbReference type="Proteomes" id="UP000041356">
    <property type="component" value="Unassembled WGS sequence"/>
</dbReference>
<dbReference type="InterPro" id="IPR012332">
    <property type="entry name" value="Autotransporter_pectin_lyase_C"/>
</dbReference>
<comment type="caution">
    <text evidence="4">The sequence shown here is derived from an EMBL/GenBank/DDBJ whole genome shotgun (WGS) entry which is preliminary data.</text>
</comment>
<keyword evidence="2" id="KW-0732">Signal</keyword>
<dbReference type="NCBIfam" id="TIGR01414">
    <property type="entry name" value="autotrans_barl"/>
    <property type="match status" value="1"/>
</dbReference>
<proteinExistence type="predicted"/>
<feature type="domain" description="Autotransporter" evidence="3">
    <location>
        <begin position="889"/>
        <end position="1154"/>
    </location>
</feature>
<dbReference type="InterPro" id="IPR051551">
    <property type="entry name" value="Autotransporter_adhesion"/>
</dbReference>
<keyword evidence="1" id="KW-0175">Coiled coil</keyword>
<reference evidence="4 5" key="1">
    <citation type="submission" date="2015-03" db="EMBL/GenBank/DDBJ databases">
        <authorList>
            <consortium name="Pathogen Informatics"/>
            <person name="Murphy D."/>
        </authorList>
    </citation>
    <scope>NUCLEOTIDE SEQUENCE [LARGE SCALE GENOMIC DNA]</scope>
    <source>
        <strain evidence="4 5">IP27818</strain>
    </source>
</reference>